<feature type="transmembrane region" description="Helical" evidence="1">
    <location>
        <begin position="39"/>
        <end position="56"/>
    </location>
</feature>
<keyword evidence="1" id="KW-0812">Transmembrane</keyword>
<feature type="transmembrane region" description="Helical" evidence="1">
    <location>
        <begin position="6"/>
        <end position="27"/>
    </location>
</feature>
<evidence type="ECO:0000256" key="1">
    <source>
        <dbReference type="SAM" id="Phobius"/>
    </source>
</evidence>
<gene>
    <name evidence="2" type="ORF">LF923_0010965</name>
</gene>
<dbReference type="AlphaFoldDB" id="A0AB39IBR4"/>
<protein>
    <submittedName>
        <fullName evidence="2">AzlD domain-containing protein</fullName>
    </submittedName>
</protein>
<feature type="transmembrane region" description="Helical" evidence="1">
    <location>
        <begin position="86"/>
        <end position="105"/>
    </location>
</feature>
<keyword evidence="1" id="KW-1133">Transmembrane helix</keyword>
<proteinExistence type="predicted"/>
<dbReference type="InterPro" id="IPR008407">
    <property type="entry name" value="Brnchd-chn_aa_trnsp_AzlD"/>
</dbReference>
<dbReference type="Pfam" id="PF05437">
    <property type="entry name" value="AzlD"/>
    <property type="match status" value="1"/>
</dbReference>
<dbReference type="RefSeq" id="WP_226101531.1">
    <property type="nucleotide sequence ID" value="NZ_CP162411.1"/>
</dbReference>
<accession>A0AB39IBR4</accession>
<dbReference type="EMBL" id="CP162411">
    <property type="protein sequence ID" value="XDL12756.1"/>
    <property type="molecule type" value="Genomic_DNA"/>
</dbReference>
<keyword evidence="1" id="KW-0472">Membrane</keyword>
<organism evidence="2">
    <name type="scientific">Dickeya oryzae</name>
    <dbReference type="NCBI Taxonomy" id="1240404"/>
    <lineage>
        <taxon>Bacteria</taxon>
        <taxon>Pseudomonadati</taxon>
        <taxon>Pseudomonadota</taxon>
        <taxon>Gammaproteobacteria</taxon>
        <taxon>Enterobacterales</taxon>
        <taxon>Pectobacteriaceae</taxon>
        <taxon>Dickeya</taxon>
    </lineage>
</organism>
<feature type="transmembrane region" description="Helical" evidence="1">
    <location>
        <begin position="62"/>
        <end position="79"/>
    </location>
</feature>
<reference evidence="2" key="1">
    <citation type="submission" date="2024-07" db="EMBL/GenBank/DDBJ databases">
        <authorList>
            <person name="Pedron J."/>
        </authorList>
    </citation>
    <scope>NUCLEOTIDE SEQUENCE</scope>
    <source>
        <strain evidence="2">A642-S2-A17</strain>
    </source>
</reference>
<sequence length="108" mass="11634">MERHIIIAITLSAVITAGMRALPIILLSRFRLSITAQQWLNFIPSAIMAAIIAAELLNKPALTAMGISISLVAAIFAGVSGVLSRSLFITVMSGMLAYSTLFYFYGVR</sequence>
<evidence type="ECO:0000313" key="2">
    <source>
        <dbReference type="EMBL" id="XDL12756.1"/>
    </source>
</evidence>
<name>A0AB39IBR4_9GAMM</name>